<sequence>MLKDLAGNLIATTGATSGTVLQLANIHGDIGAQIPLVDAPLVNIYDEYGNLLPGADPARYGWLGGKQRSTETPSRVTLMDVRLYDPTAGRFLSIDSIYGGNENSYVYFSGSGQ</sequence>
<accession>A0ABW9IU73</accession>
<reference evidence="1 2" key="1">
    <citation type="submission" date="2024-12" db="EMBL/GenBank/DDBJ databases">
        <title>Forecasting of Potato common scab and diversities of Pathogenic streptomyces spp. in china.</title>
        <authorList>
            <person name="Handique U."/>
            <person name="Wu J."/>
        </authorList>
    </citation>
    <scope>NUCLEOTIDE SEQUENCE [LARGE SCALE GENOMIC DNA]</scope>
    <source>
        <strain evidence="1 2">ZRIMU1585</strain>
    </source>
</reference>
<evidence type="ECO:0008006" key="3">
    <source>
        <dbReference type="Google" id="ProtNLM"/>
    </source>
</evidence>
<keyword evidence="2" id="KW-1185">Reference proteome</keyword>
<gene>
    <name evidence="1" type="ORF">ACKI1S_38480</name>
</gene>
<evidence type="ECO:0000313" key="2">
    <source>
        <dbReference type="Proteomes" id="UP001631993"/>
    </source>
</evidence>
<dbReference type="RefSeq" id="WP_369280481.1">
    <property type="nucleotide sequence ID" value="NZ_JBJVMW010000031.1"/>
</dbReference>
<dbReference type="Proteomes" id="UP001631993">
    <property type="component" value="Unassembled WGS sequence"/>
</dbReference>
<name>A0ABW9IU73_STRGJ</name>
<dbReference type="EMBL" id="JBJVNE010000025">
    <property type="protein sequence ID" value="MFM9652008.1"/>
    <property type="molecule type" value="Genomic_DNA"/>
</dbReference>
<evidence type="ECO:0000313" key="1">
    <source>
        <dbReference type="EMBL" id="MFM9652008.1"/>
    </source>
</evidence>
<dbReference type="Gene3D" id="2.180.10.10">
    <property type="entry name" value="RHS repeat-associated core"/>
    <property type="match status" value="1"/>
</dbReference>
<comment type="caution">
    <text evidence="1">The sequence shown here is derived from an EMBL/GenBank/DDBJ whole genome shotgun (WGS) entry which is preliminary data.</text>
</comment>
<proteinExistence type="predicted"/>
<organism evidence="1 2">
    <name type="scientific">Streptomyces galilaeus</name>
    <dbReference type="NCBI Taxonomy" id="33899"/>
    <lineage>
        <taxon>Bacteria</taxon>
        <taxon>Bacillati</taxon>
        <taxon>Actinomycetota</taxon>
        <taxon>Actinomycetes</taxon>
        <taxon>Kitasatosporales</taxon>
        <taxon>Streptomycetaceae</taxon>
        <taxon>Streptomyces</taxon>
    </lineage>
</organism>
<protein>
    <recommendedName>
        <fullName evidence="3">RHS repeat-associated core domain-containing protein</fullName>
    </recommendedName>
</protein>